<proteinExistence type="inferred from homology"/>
<accession>A0ABV9Z4V9</accession>
<evidence type="ECO:0000256" key="4">
    <source>
        <dbReference type="ARBA" id="ARBA00022825"/>
    </source>
</evidence>
<dbReference type="InterPro" id="IPR023828">
    <property type="entry name" value="Peptidase_S8_Ser-AS"/>
</dbReference>
<comment type="caution">
    <text evidence="10">The sequence shown here is derived from an EMBL/GenBank/DDBJ whole genome shotgun (WGS) entry which is preliminary data.</text>
</comment>
<evidence type="ECO:0000259" key="9">
    <source>
        <dbReference type="Pfam" id="PF00082"/>
    </source>
</evidence>
<keyword evidence="2 5" id="KW-0645">Protease</keyword>
<name>A0ABV9Z4V9_9HYPH</name>
<feature type="active site" description="Charge relay system" evidence="5">
    <location>
        <position position="228"/>
    </location>
</feature>
<dbReference type="PROSITE" id="PS00138">
    <property type="entry name" value="SUBTILASE_SER"/>
    <property type="match status" value="1"/>
</dbReference>
<dbReference type="EMBL" id="JBHSJF010000010">
    <property type="protein sequence ID" value="MFC5069990.1"/>
    <property type="molecule type" value="Genomic_DNA"/>
</dbReference>
<protein>
    <submittedName>
        <fullName evidence="10">S8 family serine peptidase</fullName>
    </submittedName>
</protein>
<dbReference type="RefSeq" id="WP_114958642.1">
    <property type="nucleotide sequence ID" value="NZ_JBHSJF010000010.1"/>
</dbReference>
<keyword evidence="4 5" id="KW-0720">Serine protease</keyword>
<sequence length="448" mass="46328">MKKPLPALVLIAMALAFWPFPQTSGIGPVAALADDDGDDGGDDGGGRGRGSRGGDGPRGFSPGGGTGFFDFLRPRERAQRRPERAAPIRFLPEEIVVAGIDERTLDLLAADGFTIVERAAVGRAGRMVARLREPRNTAYAAARTRILAIAPDAIVDLNHVYRTSEFGCPKGACSGPTFIAWPSHGCRARPLIGMIDTGVDLAHPAFAGRAIEEMSVIGAGRKPANNAHGTAIAALLAGAPESRTPGLVPDARVIAVAAFHLEGRAEIADAFSLTRGIDLLVERRVDIVNLSLAGDDNAVVGAAVSAAIDTGIAVVASAGNRGAGAAPAYPAAYPDVIAVTAIDVKRRLYRQAGRGEHLDFAAPGVKLWTAAGTGGRFRSGTSYAAPFVTAALAVKLAHAPDRPLGEIVYEMASQADDLGEAGRDPLYGWGLIQATELCTPVADAASPG</sequence>
<evidence type="ECO:0000256" key="8">
    <source>
        <dbReference type="SAM" id="SignalP"/>
    </source>
</evidence>
<dbReference type="PROSITE" id="PS00136">
    <property type="entry name" value="SUBTILASE_ASP"/>
    <property type="match status" value="1"/>
</dbReference>
<evidence type="ECO:0000256" key="2">
    <source>
        <dbReference type="ARBA" id="ARBA00022670"/>
    </source>
</evidence>
<dbReference type="InterPro" id="IPR000209">
    <property type="entry name" value="Peptidase_S8/S53_dom"/>
</dbReference>
<organism evidence="10 11">
    <name type="scientific">Flaviflagellibacter deserti</name>
    <dbReference type="NCBI Taxonomy" id="2267266"/>
    <lineage>
        <taxon>Bacteria</taxon>
        <taxon>Pseudomonadati</taxon>
        <taxon>Pseudomonadota</taxon>
        <taxon>Alphaproteobacteria</taxon>
        <taxon>Hyphomicrobiales</taxon>
        <taxon>Flaviflagellibacter</taxon>
    </lineage>
</organism>
<feature type="region of interest" description="Disordered" evidence="7">
    <location>
        <begin position="29"/>
        <end position="65"/>
    </location>
</feature>
<feature type="active site" description="Charge relay system" evidence="5">
    <location>
        <position position="196"/>
    </location>
</feature>
<feature type="active site" description="Charge relay system" evidence="5">
    <location>
        <position position="382"/>
    </location>
</feature>
<evidence type="ECO:0000256" key="6">
    <source>
        <dbReference type="RuleBase" id="RU003355"/>
    </source>
</evidence>
<feature type="domain" description="Peptidase S8/S53" evidence="9">
    <location>
        <begin position="191"/>
        <end position="430"/>
    </location>
</feature>
<gene>
    <name evidence="10" type="ORF">ACFPFW_18400</name>
</gene>
<feature type="compositionally biased region" description="Gly residues" evidence="7">
    <location>
        <begin position="47"/>
        <end position="65"/>
    </location>
</feature>
<dbReference type="Gene3D" id="3.40.50.200">
    <property type="entry name" value="Peptidase S8/S53 domain"/>
    <property type="match status" value="1"/>
</dbReference>
<dbReference type="CDD" id="cd05561">
    <property type="entry name" value="Peptidases_S8_4"/>
    <property type="match status" value="1"/>
</dbReference>
<feature type="chain" id="PRO_5046910679" evidence="8">
    <location>
        <begin position="25"/>
        <end position="448"/>
    </location>
</feature>
<reference evidence="11" key="1">
    <citation type="journal article" date="2019" name="Int. J. Syst. Evol. Microbiol.">
        <title>The Global Catalogue of Microorganisms (GCM) 10K type strain sequencing project: providing services to taxonomists for standard genome sequencing and annotation.</title>
        <authorList>
            <consortium name="The Broad Institute Genomics Platform"/>
            <consortium name="The Broad Institute Genome Sequencing Center for Infectious Disease"/>
            <person name="Wu L."/>
            <person name="Ma J."/>
        </authorList>
    </citation>
    <scope>NUCLEOTIDE SEQUENCE [LARGE SCALE GENOMIC DNA]</scope>
    <source>
        <strain evidence="11">CGMCC 1.16444</strain>
    </source>
</reference>
<dbReference type="Proteomes" id="UP001595796">
    <property type="component" value="Unassembled WGS sequence"/>
</dbReference>
<evidence type="ECO:0000313" key="10">
    <source>
        <dbReference type="EMBL" id="MFC5069990.1"/>
    </source>
</evidence>
<evidence type="ECO:0000256" key="7">
    <source>
        <dbReference type="SAM" id="MobiDB-lite"/>
    </source>
</evidence>
<dbReference type="PROSITE" id="PS51892">
    <property type="entry name" value="SUBTILASE"/>
    <property type="match status" value="1"/>
</dbReference>
<dbReference type="Pfam" id="PF00082">
    <property type="entry name" value="Peptidase_S8"/>
    <property type="match status" value="1"/>
</dbReference>
<keyword evidence="8" id="KW-0732">Signal</keyword>
<evidence type="ECO:0000313" key="11">
    <source>
        <dbReference type="Proteomes" id="UP001595796"/>
    </source>
</evidence>
<keyword evidence="11" id="KW-1185">Reference proteome</keyword>
<feature type="compositionally biased region" description="Acidic residues" evidence="7">
    <location>
        <begin position="33"/>
        <end position="42"/>
    </location>
</feature>
<dbReference type="SUPFAM" id="SSF52743">
    <property type="entry name" value="Subtilisin-like"/>
    <property type="match status" value="1"/>
</dbReference>
<evidence type="ECO:0000256" key="5">
    <source>
        <dbReference type="PROSITE-ProRule" id="PRU01240"/>
    </source>
</evidence>
<evidence type="ECO:0000256" key="1">
    <source>
        <dbReference type="ARBA" id="ARBA00011073"/>
    </source>
</evidence>
<comment type="similarity">
    <text evidence="1 5 6">Belongs to the peptidase S8 family.</text>
</comment>
<dbReference type="InterPro" id="IPR015500">
    <property type="entry name" value="Peptidase_S8_subtilisin-rel"/>
</dbReference>
<evidence type="ECO:0000256" key="3">
    <source>
        <dbReference type="ARBA" id="ARBA00022801"/>
    </source>
</evidence>
<dbReference type="InterPro" id="IPR036852">
    <property type="entry name" value="Peptidase_S8/S53_dom_sf"/>
</dbReference>
<feature type="signal peptide" evidence="8">
    <location>
        <begin position="1"/>
        <end position="24"/>
    </location>
</feature>
<dbReference type="InterPro" id="IPR023827">
    <property type="entry name" value="Peptidase_S8_Asp-AS"/>
</dbReference>
<dbReference type="PANTHER" id="PTHR43806:SF11">
    <property type="entry name" value="CEREVISIN-RELATED"/>
    <property type="match status" value="1"/>
</dbReference>
<dbReference type="InterPro" id="IPR050131">
    <property type="entry name" value="Peptidase_S8_subtilisin-like"/>
</dbReference>
<dbReference type="PRINTS" id="PR00723">
    <property type="entry name" value="SUBTILISIN"/>
</dbReference>
<keyword evidence="3 5" id="KW-0378">Hydrolase</keyword>
<dbReference type="PANTHER" id="PTHR43806">
    <property type="entry name" value="PEPTIDASE S8"/>
    <property type="match status" value="1"/>
</dbReference>